<feature type="region of interest" description="Disordered" evidence="1">
    <location>
        <begin position="89"/>
        <end position="110"/>
    </location>
</feature>
<sequence>MPHEQTLQQPTPGPGGTQWLEDFSCEPSQHNDPPIPGLSPSSEPPEDIPTCEPEPEVALMQSTEESFACLATPCLVIIIDDMPVGSPLPNSSTFPSCDPRNPTPPPSWCQARLIPTMTLARNLPN</sequence>
<keyword evidence="3" id="KW-1185">Reference proteome</keyword>
<accession>A0A9Q3ETP2</accession>
<dbReference type="Proteomes" id="UP000765509">
    <property type="component" value="Unassembled WGS sequence"/>
</dbReference>
<gene>
    <name evidence="2" type="ORF">O181_064720</name>
</gene>
<name>A0A9Q3ETP2_9BASI</name>
<proteinExistence type="predicted"/>
<organism evidence="2 3">
    <name type="scientific">Austropuccinia psidii MF-1</name>
    <dbReference type="NCBI Taxonomy" id="1389203"/>
    <lineage>
        <taxon>Eukaryota</taxon>
        <taxon>Fungi</taxon>
        <taxon>Dikarya</taxon>
        <taxon>Basidiomycota</taxon>
        <taxon>Pucciniomycotina</taxon>
        <taxon>Pucciniomycetes</taxon>
        <taxon>Pucciniales</taxon>
        <taxon>Sphaerophragmiaceae</taxon>
        <taxon>Austropuccinia</taxon>
    </lineage>
</organism>
<feature type="compositionally biased region" description="Polar residues" evidence="1">
    <location>
        <begin position="1"/>
        <end position="10"/>
    </location>
</feature>
<evidence type="ECO:0000256" key="1">
    <source>
        <dbReference type="SAM" id="MobiDB-lite"/>
    </source>
</evidence>
<comment type="caution">
    <text evidence="2">The sequence shown here is derived from an EMBL/GenBank/DDBJ whole genome shotgun (WGS) entry which is preliminary data.</text>
</comment>
<feature type="region of interest" description="Disordered" evidence="1">
    <location>
        <begin position="1"/>
        <end position="52"/>
    </location>
</feature>
<evidence type="ECO:0000313" key="2">
    <source>
        <dbReference type="EMBL" id="MBW0525005.1"/>
    </source>
</evidence>
<reference evidence="2" key="1">
    <citation type="submission" date="2021-03" db="EMBL/GenBank/DDBJ databases">
        <title>Draft genome sequence of rust myrtle Austropuccinia psidii MF-1, a brazilian biotype.</title>
        <authorList>
            <person name="Quecine M.C."/>
            <person name="Pachon D.M.R."/>
            <person name="Bonatelli M.L."/>
            <person name="Correr F.H."/>
            <person name="Franceschini L.M."/>
            <person name="Leite T.F."/>
            <person name="Margarido G.R.A."/>
            <person name="Almeida C.A."/>
            <person name="Ferrarezi J.A."/>
            <person name="Labate C.A."/>
        </authorList>
    </citation>
    <scope>NUCLEOTIDE SEQUENCE</scope>
    <source>
        <strain evidence="2">MF-1</strain>
    </source>
</reference>
<dbReference type="EMBL" id="AVOT02031479">
    <property type="protein sequence ID" value="MBW0525005.1"/>
    <property type="molecule type" value="Genomic_DNA"/>
</dbReference>
<dbReference type="AlphaFoldDB" id="A0A9Q3ETP2"/>
<evidence type="ECO:0000313" key="3">
    <source>
        <dbReference type="Proteomes" id="UP000765509"/>
    </source>
</evidence>
<protein>
    <submittedName>
        <fullName evidence="2">Uncharacterized protein</fullName>
    </submittedName>
</protein>